<dbReference type="PANTHER" id="PTHR13420">
    <property type="entry name" value="UPF0235 PROTEIN C15ORF40"/>
    <property type="match status" value="1"/>
</dbReference>
<dbReference type="Pfam" id="PF02594">
    <property type="entry name" value="DUF167"/>
    <property type="match status" value="1"/>
</dbReference>
<dbReference type="SUPFAM" id="SSF69786">
    <property type="entry name" value="YggU-like"/>
    <property type="match status" value="1"/>
</dbReference>
<dbReference type="Gene3D" id="3.30.1200.10">
    <property type="entry name" value="YggU-like"/>
    <property type="match status" value="1"/>
</dbReference>
<accession>A0A2H0UME2</accession>
<reference evidence="3" key="1">
    <citation type="submission" date="2017-09" db="EMBL/GenBank/DDBJ databases">
        <title>Depth-based differentiation of microbial function through sediment-hosted aquifers and enrichment of novel symbionts in the deep terrestrial subsurface.</title>
        <authorList>
            <person name="Probst A.J."/>
            <person name="Ladd B."/>
            <person name="Jarett J.K."/>
            <person name="Geller-Mcgrath D.E."/>
            <person name="Sieber C.M.K."/>
            <person name="Emerson J.B."/>
            <person name="Anantharaman K."/>
            <person name="Thomas B.C."/>
            <person name="Malmstrom R."/>
            <person name="Stieglmeier M."/>
            <person name="Klingl A."/>
            <person name="Woyke T."/>
            <person name="Ryan C.M."/>
            <person name="Banfield J.F."/>
        </authorList>
    </citation>
    <scope>NUCLEOTIDE SEQUENCE [LARGE SCALE GENOMIC DNA]</scope>
</reference>
<organism evidence="2 3">
    <name type="scientific">Candidatus Harrisonbacteria bacterium CG10_big_fil_rev_8_21_14_0_10_45_28</name>
    <dbReference type="NCBI Taxonomy" id="1974586"/>
    <lineage>
        <taxon>Bacteria</taxon>
        <taxon>Candidatus Harrisoniibacteriota</taxon>
    </lineage>
</organism>
<dbReference type="Proteomes" id="UP000230903">
    <property type="component" value="Unassembled WGS sequence"/>
</dbReference>
<evidence type="ECO:0000313" key="3">
    <source>
        <dbReference type="Proteomes" id="UP000230903"/>
    </source>
</evidence>
<gene>
    <name evidence="2" type="ORF">COU10_03765</name>
</gene>
<evidence type="ECO:0000256" key="1">
    <source>
        <dbReference type="ARBA" id="ARBA00010364"/>
    </source>
</evidence>
<comment type="caution">
    <text evidence="2">The sequence shown here is derived from an EMBL/GenBank/DDBJ whole genome shotgun (WGS) entry which is preliminary data.</text>
</comment>
<dbReference type="NCBIfam" id="TIGR00251">
    <property type="entry name" value="DUF167 family protein"/>
    <property type="match status" value="1"/>
</dbReference>
<sequence length="75" mass="8335">MKITVEARPGQKVASVEKVGEGRYRVKIDAPAKENKANLRLLEILAEYFDVPFSCVRFVSGAKSKIKILEIDGRG</sequence>
<dbReference type="GO" id="GO:0005737">
    <property type="term" value="C:cytoplasm"/>
    <property type="evidence" value="ECO:0007669"/>
    <property type="project" value="TreeGrafter"/>
</dbReference>
<dbReference type="InterPro" id="IPR003746">
    <property type="entry name" value="DUF167"/>
</dbReference>
<name>A0A2H0UME2_9BACT</name>
<dbReference type="InterPro" id="IPR036591">
    <property type="entry name" value="YggU-like_sf"/>
</dbReference>
<comment type="similarity">
    <text evidence="1">Belongs to the UPF0235 family.</text>
</comment>
<proteinExistence type="inferred from homology"/>
<dbReference type="SMART" id="SM01152">
    <property type="entry name" value="DUF167"/>
    <property type="match status" value="1"/>
</dbReference>
<dbReference type="EMBL" id="PFBC01000058">
    <property type="protein sequence ID" value="PIR87589.1"/>
    <property type="molecule type" value="Genomic_DNA"/>
</dbReference>
<dbReference type="PANTHER" id="PTHR13420:SF7">
    <property type="entry name" value="UPF0235 PROTEIN C15ORF40"/>
    <property type="match status" value="1"/>
</dbReference>
<dbReference type="AlphaFoldDB" id="A0A2H0UME2"/>
<protein>
    <submittedName>
        <fullName evidence="2">Uncharacterized protein</fullName>
    </submittedName>
</protein>
<evidence type="ECO:0000313" key="2">
    <source>
        <dbReference type="EMBL" id="PIR87589.1"/>
    </source>
</evidence>